<proteinExistence type="predicted"/>
<reference evidence="1" key="1">
    <citation type="submission" date="2018-05" db="EMBL/GenBank/DDBJ databases">
        <authorList>
            <person name="Lanie J.A."/>
            <person name="Ng W.-L."/>
            <person name="Kazmierczak K.M."/>
            <person name="Andrzejewski T.M."/>
            <person name="Davidsen T.M."/>
            <person name="Wayne K.J."/>
            <person name="Tettelin H."/>
            <person name="Glass J.I."/>
            <person name="Rusch D."/>
            <person name="Podicherti R."/>
            <person name="Tsui H.-C.T."/>
            <person name="Winkler M.E."/>
        </authorList>
    </citation>
    <scope>NUCLEOTIDE SEQUENCE</scope>
</reference>
<accession>A0A382WNL3</accession>
<protein>
    <submittedName>
        <fullName evidence="1">Uncharacterized protein</fullName>
    </submittedName>
</protein>
<dbReference type="EMBL" id="UINC01161355">
    <property type="protein sequence ID" value="SVD60496.1"/>
    <property type="molecule type" value="Genomic_DNA"/>
</dbReference>
<sequence length="65" mass="7269">MGRPKAPEGQQVSARKHYLQGSTAKTFAVMLEQGYEMPVSLRAVGRWVAAFNNQATLFASERGRW</sequence>
<gene>
    <name evidence="1" type="ORF">METZ01_LOCUS413350</name>
</gene>
<evidence type="ECO:0000313" key="1">
    <source>
        <dbReference type="EMBL" id="SVD60496.1"/>
    </source>
</evidence>
<organism evidence="1">
    <name type="scientific">marine metagenome</name>
    <dbReference type="NCBI Taxonomy" id="408172"/>
    <lineage>
        <taxon>unclassified sequences</taxon>
        <taxon>metagenomes</taxon>
        <taxon>ecological metagenomes</taxon>
    </lineage>
</organism>
<dbReference type="AlphaFoldDB" id="A0A382WNL3"/>
<name>A0A382WNL3_9ZZZZ</name>